<keyword evidence="2" id="KW-0418">Kinase</keyword>
<dbReference type="SUPFAM" id="SSF52833">
    <property type="entry name" value="Thioredoxin-like"/>
    <property type="match status" value="1"/>
</dbReference>
<dbReference type="EC" id="2.7.4.9" evidence="2"/>
<feature type="domain" description="Thioredoxin" evidence="1">
    <location>
        <begin position="26"/>
        <end position="151"/>
    </location>
</feature>
<dbReference type="Pfam" id="PF03190">
    <property type="entry name" value="Thioredox_DsbH"/>
    <property type="match status" value="1"/>
</dbReference>
<organism evidence="2">
    <name type="scientific">hydrothermal vent metagenome</name>
    <dbReference type="NCBI Taxonomy" id="652676"/>
    <lineage>
        <taxon>unclassified sequences</taxon>
        <taxon>metagenomes</taxon>
        <taxon>ecological metagenomes</taxon>
    </lineage>
</organism>
<proteinExistence type="predicted"/>
<name>A0A3B1CCQ5_9ZZZZ</name>
<protein>
    <submittedName>
        <fullName evidence="2">Thymidylate kinase</fullName>
        <ecNumber evidence="2">2.7.4.9</ecNumber>
    </submittedName>
</protein>
<reference evidence="2" key="1">
    <citation type="submission" date="2018-06" db="EMBL/GenBank/DDBJ databases">
        <authorList>
            <person name="Zhirakovskaya E."/>
        </authorList>
    </citation>
    <scope>NUCLEOTIDE SEQUENCE</scope>
</reference>
<dbReference type="PROSITE" id="PS51352">
    <property type="entry name" value="THIOREDOXIN_2"/>
    <property type="match status" value="1"/>
</dbReference>
<dbReference type="InterPro" id="IPR004879">
    <property type="entry name" value="Ssp411-like_TRX"/>
</dbReference>
<dbReference type="InterPro" id="IPR024705">
    <property type="entry name" value="Ssp411"/>
</dbReference>
<evidence type="ECO:0000313" key="2">
    <source>
        <dbReference type="EMBL" id="VAX24441.1"/>
    </source>
</evidence>
<dbReference type="PIRSF" id="PIRSF006402">
    <property type="entry name" value="UCP006402_thioredoxin"/>
    <property type="match status" value="1"/>
</dbReference>
<dbReference type="SUPFAM" id="SSF48208">
    <property type="entry name" value="Six-hairpin glycosidases"/>
    <property type="match status" value="1"/>
</dbReference>
<dbReference type="Gene3D" id="3.40.30.10">
    <property type="entry name" value="Glutaredoxin"/>
    <property type="match status" value="1"/>
</dbReference>
<sequence>MFHGEGRKDEAMMASRLSAVILVLVLAGWQGASAYTHEKLSVKFLEYQDGTFALAKEQNKPVFMLISAVWCHWCHVFEEGALASEKVYSYLNKNFINVFIDADARRDLLARYQAKTLPYIVFLNPDGSILRKYGGVLDAEDFLGLLKTLSKKVSSGEPDGEAEDQAAFSYSPPSRFSASAIREIDAVYKEIFQENFDKEEYGLGGGKKYLLPETFLYFIDDAKGKKNEFTKMVDETLKKAVGAIYDNVEGGFFRYAETHDWRVPHYEKMLDVNSSALSLLLKANALSPSSALSDAARGTAGYLSSNLFDDDIGAFLSFQVADTSYYRLPASRREKTEKPDVIRKVFVDTLSISMARLLDTLKYTHDEKFADKVKRSIRFLADMMEREKNVYHYYLPDEKKWFIKGTLADHANLALLFAKSYRIFKKPEHLRLARETLGYARSKFFDAKLGIYKEGSLADLPSMEYLLGLNSTIAMAWLEISKVEQDKEGLEIAKNILRYFSGMADLLGERSWDARDFGFMEAYAKYLSADQLYLVYLEK</sequence>
<dbReference type="InterPro" id="IPR013766">
    <property type="entry name" value="Thioredoxin_domain"/>
</dbReference>
<dbReference type="PANTHER" id="PTHR42899">
    <property type="entry name" value="SPERMATOGENESIS-ASSOCIATED PROTEIN 20"/>
    <property type="match status" value="1"/>
</dbReference>
<keyword evidence="2" id="KW-0808">Transferase</keyword>
<gene>
    <name evidence="2" type="ORF">MNBD_NITROSPINAE04-1935</name>
</gene>
<dbReference type="InterPro" id="IPR036249">
    <property type="entry name" value="Thioredoxin-like_sf"/>
</dbReference>
<accession>A0A3B1CCQ5</accession>
<dbReference type="GO" id="GO:0005975">
    <property type="term" value="P:carbohydrate metabolic process"/>
    <property type="evidence" value="ECO:0007669"/>
    <property type="project" value="InterPro"/>
</dbReference>
<dbReference type="InterPro" id="IPR008928">
    <property type="entry name" value="6-hairpin_glycosidase_sf"/>
</dbReference>
<dbReference type="AlphaFoldDB" id="A0A3B1CCQ5"/>
<dbReference type="PANTHER" id="PTHR42899:SF1">
    <property type="entry name" value="SPERMATOGENESIS-ASSOCIATED PROTEIN 20"/>
    <property type="match status" value="1"/>
</dbReference>
<dbReference type="EMBL" id="UOGA01000272">
    <property type="protein sequence ID" value="VAX24441.1"/>
    <property type="molecule type" value="Genomic_DNA"/>
</dbReference>
<dbReference type="GO" id="GO:0004798">
    <property type="term" value="F:dTMP kinase activity"/>
    <property type="evidence" value="ECO:0007669"/>
    <property type="project" value="UniProtKB-EC"/>
</dbReference>
<evidence type="ECO:0000259" key="1">
    <source>
        <dbReference type="PROSITE" id="PS51352"/>
    </source>
</evidence>